<evidence type="ECO:0000256" key="5">
    <source>
        <dbReference type="ARBA" id="ARBA00023163"/>
    </source>
</evidence>
<accession>A0ABP9G2E0</accession>
<dbReference type="SMART" id="SM00388">
    <property type="entry name" value="HisKA"/>
    <property type="match status" value="1"/>
</dbReference>
<dbReference type="PROSITE" id="PS50109">
    <property type="entry name" value="HIS_KIN"/>
    <property type="match status" value="1"/>
</dbReference>
<feature type="transmembrane region" description="Helical" evidence="7">
    <location>
        <begin position="278"/>
        <end position="300"/>
    </location>
</feature>
<evidence type="ECO:0000256" key="6">
    <source>
        <dbReference type="PROSITE-ProRule" id="PRU00169"/>
    </source>
</evidence>
<dbReference type="SUPFAM" id="SSF47384">
    <property type="entry name" value="Homodimeric domain of signal transducing histidine kinase"/>
    <property type="match status" value="1"/>
</dbReference>
<evidence type="ECO:0000313" key="12">
    <source>
        <dbReference type="Proteomes" id="UP001501436"/>
    </source>
</evidence>
<reference evidence="12" key="1">
    <citation type="journal article" date="2019" name="Int. J. Syst. Evol. Microbiol.">
        <title>The Global Catalogue of Microorganisms (GCM) 10K type strain sequencing project: providing services to taxonomists for standard genome sequencing and annotation.</title>
        <authorList>
            <consortium name="The Broad Institute Genomics Platform"/>
            <consortium name="The Broad Institute Genome Sequencing Center for Infectious Disease"/>
            <person name="Wu L."/>
            <person name="Ma J."/>
        </authorList>
    </citation>
    <scope>NUCLEOTIDE SEQUENCE [LARGE SCALE GENOMIC DNA]</scope>
    <source>
        <strain evidence="12">JCM 18283</strain>
    </source>
</reference>
<dbReference type="SUPFAM" id="SSF55874">
    <property type="entry name" value="ATPase domain of HSP90 chaperone/DNA topoisomerase II/histidine kinase"/>
    <property type="match status" value="1"/>
</dbReference>
<dbReference type="PRINTS" id="PR00344">
    <property type="entry name" value="BCTRLSENSOR"/>
</dbReference>
<dbReference type="Pfam" id="PF00072">
    <property type="entry name" value="Response_reg"/>
    <property type="match status" value="1"/>
</dbReference>
<keyword evidence="12" id="KW-1185">Reference proteome</keyword>
<comment type="catalytic activity">
    <reaction evidence="1">
        <text>ATP + protein L-histidine = ADP + protein N-phospho-L-histidine.</text>
        <dbReference type="EC" id="2.7.13.3"/>
    </reaction>
</comment>
<evidence type="ECO:0000259" key="8">
    <source>
        <dbReference type="PROSITE" id="PS01124"/>
    </source>
</evidence>
<dbReference type="InterPro" id="IPR036097">
    <property type="entry name" value="HisK_dim/P_sf"/>
</dbReference>
<dbReference type="Pfam" id="PF12833">
    <property type="entry name" value="HTH_18"/>
    <property type="match status" value="1"/>
</dbReference>
<dbReference type="InterPro" id="IPR001789">
    <property type="entry name" value="Sig_transdc_resp-reg_receiver"/>
</dbReference>
<proteinExistence type="predicted"/>
<feature type="domain" description="HTH araC/xylS-type" evidence="8">
    <location>
        <begin position="860"/>
        <end position="959"/>
    </location>
</feature>
<dbReference type="InterPro" id="IPR003661">
    <property type="entry name" value="HisK_dim/P_dom"/>
</dbReference>
<evidence type="ECO:0000313" key="11">
    <source>
        <dbReference type="EMBL" id="GAA4919251.1"/>
    </source>
</evidence>
<feature type="transmembrane region" description="Helical" evidence="7">
    <location>
        <begin position="182"/>
        <end position="207"/>
    </location>
</feature>
<evidence type="ECO:0000259" key="10">
    <source>
        <dbReference type="PROSITE" id="PS50110"/>
    </source>
</evidence>
<dbReference type="InterPro" id="IPR018060">
    <property type="entry name" value="HTH_AraC"/>
</dbReference>
<dbReference type="SMART" id="SM00342">
    <property type="entry name" value="HTH_ARAC"/>
    <property type="match status" value="1"/>
</dbReference>
<dbReference type="Pfam" id="PF07695">
    <property type="entry name" value="7TMR-DISM_7TM"/>
    <property type="match status" value="1"/>
</dbReference>
<dbReference type="Pfam" id="PF00512">
    <property type="entry name" value="HisKA"/>
    <property type="match status" value="1"/>
</dbReference>
<dbReference type="InterPro" id="IPR009057">
    <property type="entry name" value="Homeodomain-like_sf"/>
</dbReference>
<keyword evidence="7" id="KW-1133">Transmembrane helix</keyword>
<dbReference type="SMART" id="SM00448">
    <property type="entry name" value="REC"/>
    <property type="match status" value="1"/>
</dbReference>
<evidence type="ECO:0000256" key="4">
    <source>
        <dbReference type="ARBA" id="ARBA00023015"/>
    </source>
</evidence>
<evidence type="ECO:0000256" key="2">
    <source>
        <dbReference type="ARBA" id="ARBA00012438"/>
    </source>
</evidence>
<feature type="transmembrane region" description="Helical" evidence="7">
    <location>
        <begin position="214"/>
        <end position="235"/>
    </location>
</feature>
<gene>
    <name evidence="11" type="ORF">GCM10023313_23630</name>
</gene>
<feature type="domain" description="Histidine kinase" evidence="9">
    <location>
        <begin position="460"/>
        <end position="678"/>
    </location>
</feature>
<dbReference type="CDD" id="cd17574">
    <property type="entry name" value="REC_OmpR"/>
    <property type="match status" value="1"/>
</dbReference>
<organism evidence="11 12">
    <name type="scientific">Mucilaginibacter defluvii</name>
    <dbReference type="NCBI Taxonomy" id="1196019"/>
    <lineage>
        <taxon>Bacteria</taxon>
        <taxon>Pseudomonadati</taxon>
        <taxon>Bacteroidota</taxon>
        <taxon>Sphingobacteriia</taxon>
        <taxon>Sphingobacteriales</taxon>
        <taxon>Sphingobacteriaceae</taxon>
        <taxon>Mucilaginibacter</taxon>
    </lineage>
</organism>
<evidence type="ECO:0000256" key="3">
    <source>
        <dbReference type="ARBA" id="ARBA00022553"/>
    </source>
</evidence>
<dbReference type="Gene3D" id="1.10.287.130">
    <property type="match status" value="1"/>
</dbReference>
<keyword evidence="4" id="KW-0805">Transcription regulation</keyword>
<dbReference type="Gene3D" id="3.30.565.10">
    <property type="entry name" value="Histidine kinase-like ATPase, C-terminal domain"/>
    <property type="match status" value="1"/>
</dbReference>
<comment type="caution">
    <text evidence="11">The sequence shown here is derived from an EMBL/GenBank/DDBJ whole genome shotgun (WGS) entry which is preliminary data.</text>
</comment>
<name>A0ABP9G2E0_9SPHI</name>
<dbReference type="InterPro" id="IPR011006">
    <property type="entry name" value="CheY-like_superfamily"/>
</dbReference>
<keyword evidence="7" id="KW-0812">Transmembrane</keyword>
<keyword evidence="3 6" id="KW-0597">Phosphoprotein</keyword>
<dbReference type="SMART" id="SM00387">
    <property type="entry name" value="HATPase_c"/>
    <property type="match status" value="1"/>
</dbReference>
<dbReference type="Pfam" id="PF02518">
    <property type="entry name" value="HATPase_c"/>
    <property type="match status" value="1"/>
</dbReference>
<dbReference type="InterPro" id="IPR036890">
    <property type="entry name" value="HATPase_C_sf"/>
</dbReference>
<dbReference type="PROSITE" id="PS50110">
    <property type="entry name" value="RESPONSE_REGULATORY"/>
    <property type="match status" value="1"/>
</dbReference>
<dbReference type="Gene3D" id="1.10.10.60">
    <property type="entry name" value="Homeodomain-like"/>
    <property type="match status" value="1"/>
</dbReference>
<dbReference type="EMBL" id="BAABJI010000002">
    <property type="protein sequence ID" value="GAA4919251.1"/>
    <property type="molecule type" value="Genomic_DNA"/>
</dbReference>
<dbReference type="CDD" id="cd00082">
    <property type="entry name" value="HisKA"/>
    <property type="match status" value="1"/>
</dbReference>
<evidence type="ECO:0000256" key="7">
    <source>
        <dbReference type="SAM" id="Phobius"/>
    </source>
</evidence>
<feature type="transmembrane region" description="Helical" evidence="7">
    <location>
        <begin position="364"/>
        <end position="388"/>
    </location>
</feature>
<feature type="modified residue" description="4-aspartylphosphate" evidence="6">
    <location>
        <position position="761"/>
    </location>
</feature>
<dbReference type="InterPro" id="IPR004358">
    <property type="entry name" value="Sig_transdc_His_kin-like_C"/>
</dbReference>
<evidence type="ECO:0000259" key="9">
    <source>
        <dbReference type="PROSITE" id="PS50109"/>
    </source>
</evidence>
<dbReference type="SUPFAM" id="SSF52172">
    <property type="entry name" value="CheY-like"/>
    <property type="match status" value="1"/>
</dbReference>
<feature type="domain" description="Response regulatory" evidence="10">
    <location>
        <begin position="713"/>
        <end position="828"/>
    </location>
</feature>
<feature type="transmembrane region" description="Helical" evidence="7">
    <location>
        <begin position="336"/>
        <end position="352"/>
    </location>
</feature>
<dbReference type="PANTHER" id="PTHR43547:SF2">
    <property type="entry name" value="HYBRID SIGNAL TRANSDUCTION HISTIDINE KINASE C"/>
    <property type="match status" value="1"/>
</dbReference>
<dbReference type="InterPro" id="IPR011623">
    <property type="entry name" value="7TMR_DISM_rcpt_extracell_dom1"/>
</dbReference>
<dbReference type="SUPFAM" id="SSF46689">
    <property type="entry name" value="Homeodomain-like"/>
    <property type="match status" value="1"/>
</dbReference>
<keyword evidence="7" id="KW-0472">Membrane</keyword>
<dbReference type="InterPro" id="IPR005467">
    <property type="entry name" value="His_kinase_dom"/>
</dbReference>
<dbReference type="PROSITE" id="PS01124">
    <property type="entry name" value="HTH_ARAC_FAMILY_2"/>
    <property type="match status" value="1"/>
</dbReference>
<feature type="transmembrane region" description="Helical" evidence="7">
    <location>
        <begin position="241"/>
        <end position="266"/>
    </location>
</feature>
<keyword evidence="5" id="KW-0804">Transcription</keyword>
<evidence type="ECO:0000256" key="1">
    <source>
        <dbReference type="ARBA" id="ARBA00000085"/>
    </source>
</evidence>
<dbReference type="InterPro" id="IPR003594">
    <property type="entry name" value="HATPase_dom"/>
</dbReference>
<dbReference type="PANTHER" id="PTHR43547">
    <property type="entry name" value="TWO-COMPONENT HISTIDINE KINASE"/>
    <property type="match status" value="1"/>
</dbReference>
<sequence>MLILSLPVKAQEVITLSERSFTQLNEITLGNSSWYFQPISTGRHQRPPVDTKWWTHIRYTAFGNTNAPKNWYGEGWFGAWVKADTTLINKKLSLRINHDGASEIFIDGRPIGGYGKVGHTIASTENARAPRQIIPIWLSDAKPHLLSIHYANHKAVYADFAGFEVWIGNYERISARLSRSSFLLNAIPLCAAAQIVLALLHFLLYLFYRKRGIYLYYAAFVFFVGVSAIGVYFFYQAPTPQLQWIAELSGSLCKVLQLWTGVMLLYKIGLGRPPRVRAIALLAMCAGYLVMYIIKAIYFAEAIWNDYFYVVYLFWMLDAFRSVLHMIRRRDKGAGLILAGVIVVMLTYFLTWEDVFGLWPYYSWAMRSFVMNTAGLVLPLCLSLYLALDFSRTNQELSAKLNEVETLSALALTQEAEKIELIAGEARRLETLVAERTAELKLQAERLREMDVVKSRFFTNITHEFKTPLTLILNPAEELMASTALQTQAYAHLIYNNATRLLQLINQLLDMSKIENGAMEVAYNPLDLVALIGISLNPYKIPAAKKDVLLTFTSPFDELWIKGDQDKLSKIISNLLSNAVKFTDRGSVNINLKKVIEDDTEFLCLTVIDTGKGIPKDKLAYIFTRFYQADPFDIRSAEGSGIGLALTRELTELLGGHIKATSSVNAGTEINVLLPYHPASPVNEVTGTDEAKKTQIIGNPANITRSADPDKLLILLVEDNEELRNYLHGLLNDHYLVISAANGQQGLEMGMECIPTVIITDIMMPQVNGYELAEQFKRDVKTSHIPIIMLTAKADTDSRIQGIETGADAYLAKPFNKRELIATIENLIDSRKRLREHYTQERTWLHNNAMMPAMERDFIGRIRQIVLDNVDDESFTADKLATYMGLSRTQLHRKLKDIAGQGAGELIRLVRLEKAYLLLQKENLNVAEVAYRVGFSSPASFSASFSRHYGFPPKEVSNII</sequence>
<protein>
    <recommendedName>
        <fullName evidence="2">histidine kinase</fullName>
        <ecNumber evidence="2">2.7.13.3</ecNumber>
    </recommendedName>
</protein>
<dbReference type="Gene3D" id="3.40.50.2300">
    <property type="match status" value="1"/>
</dbReference>
<dbReference type="Proteomes" id="UP001501436">
    <property type="component" value="Unassembled WGS sequence"/>
</dbReference>
<dbReference type="EC" id="2.7.13.3" evidence="2"/>